<sequence>MAEANSVSDTQVLLQSMLQRLRLQPKPDSNSTHTQDELQCSTTLIEQNGSAAESPPQTPPMYNFNFSMDSKSIVVGPLSPGLTGVATSPSQEFANGIDVHNSGTSSPPKQRTLNWWFMSNHTVSGGNSNVSTRSDNGVMPKQARKQKFSLTKMNDGSVSSLQSIESMLPSTHSSGFTESNLQGQGVGQKRWTQKVKEKWTGRNKSIPRREPDVRERQGHSNVSNIIGSPIPVQTVPNENKTTTAFNEEVRIQHQPINNGPVKGIPSPPDYMSETLFSPGSFNLMEEIFTGEEWTKFLPSTTSNQSTSGSITQEQEMGLTSSISHSRQNEQHMLNQTYYRVDTGPNLGMIQSQMNSGSFHNMNTTELHNGQNGLSDSGPNHLESMDLSAGPLGNNHPIKQQAHIYPCNQSKTIELNVNPLLSSEQSVNQSQATEINHNQPGSVHEYLPVLDLSYLQSKDSSSLRKQVNLSRKRSHSTERRDSNERWRSEPGEIHEWRHNSSPSDPAISLSPASSTSSLQHSFSQDLESFVSTETVIKKRRVENIRRVRFAEEVTFVPPLVLSDDDGDADDEDYSQNGNDDNDDGGEELLSRPSAPRWIEALRSKTKTKPKLKLPRMRTKKYRFV</sequence>
<protein>
    <submittedName>
        <fullName evidence="2">Uncharacterized protein</fullName>
    </submittedName>
</protein>
<keyword evidence="3" id="KW-1185">Reference proteome</keyword>
<reference evidence="2 3" key="1">
    <citation type="submission" date="2020-02" db="EMBL/GenBank/DDBJ databases">
        <title>A chromosome-scale genome assembly of the black bullhead catfish (Ameiurus melas).</title>
        <authorList>
            <person name="Wen M."/>
            <person name="Zham M."/>
            <person name="Cabau C."/>
            <person name="Klopp C."/>
            <person name="Donnadieu C."/>
            <person name="Roques C."/>
            <person name="Bouchez O."/>
            <person name="Lampietro C."/>
            <person name="Jouanno E."/>
            <person name="Herpin A."/>
            <person name="Louis A."/>
            <person name="Berthelot C."/>
            <person name="Parey E."/>
            <person name="Roest-Crollius H."/>
            <person name="Braasch I."/>
            <person name="Postlethwait J."/>
            <person name="Robinson-Rechavi M."/>
            <person name="Echchiki A."/>
            <person name="Begum T."/>
            <person name="Montfort J."/>
            <person name="Schartl M."/>
            <person name="Bobe J."/>
            <person name="Guiguen Y."/>
        </authorList>
    </citation>
    <scope>NUCLEOTIDE SEQUENCE [LARGE SCALE GENOMIC DNA]</scope>
    <source>
        <strain evidence="2">M_S1</strain>
        <tissue evidence="2">Blood</tissue>
    </source>
</reference>
<feature type="compositionally biased region" description="Basic residues" evidence="1">
    <location>
        <begin position="602"/>
        <end position="611"/>
    </location>
</feature>
<dbReference type="Proteomes" id="UP000593565">
    <property type="component" value="Unassembled WGS sequence"/>
</dbReference>
<evidence type="ECO:0000256" key="1">
    <source>
        <dbReference type="SAM" id="MobiDB-lite"/>
    </source>
</evidence>
<feature type="region of interest" description="Disordered" evidence="1">
    <location>
        <begin position="460"/>
        <end position="516"/>
    </location>
</feature>
<proteinExistence type="predicted"/>
<feature type="compositionally biased region" description="Basic and acidic residues" evidence="1">
    <location>
        <begin position="474"/>
        <end position="497"/>
    </location>
</feature>
<feature type="compositionally biased region" description="Low complexity" evidence="1">
    <location>
        <begin position="507"/>
        <end position="516"/>
    </location>
</feature>
<accession>A0A7J6BH80</accession>
<gene>
    <name evidence="2" type="ORF">AMELA_G00010460</name>
</gene>
<dbReference type="AlphaFoldDB" id="A0A7J6BH80"/>
<feature type="region of interest" description="Disordered" evidence="1">
    <location>
        <begin position="298"/>
        <end position="321"/>
    </location>
</feature>
<evidence type="ECO:0000313" key="2">
    <source>
        <dbReference type="EMBL" id="KAF4094232.1"/>
    </source>
</evidence>
<evidence type="ECO:0000313" key="3">
    <source>
        <dbReference type="Proteomes" id="UP000593565"/>
    </source>
</evidence>
<organism evidence="2 3">
    <name type="scientific">Ameiurus melas</name>
    <name type="common">Black bullhead</name>
    <name type="synonym">Silurus melas</name>
    <dbReference type="NCBI Taxonomy" id="219545"/>
    <lineage>
        <taxon>Eukaryota</taxon>
        <taxon>Metazoa</taxon>
        <taxon>Chordata</taxon>
        <taxon>Craniata</taxon>
        <taxon>Vertebrata</taxon>
        <taxon>Euteleostomi</taxon>
        <taxon>Actinopterygii</taxon>
        <taxon>Neopterygii</taxon>
        <taxon>Teleostei</taxon>
        <taxon>Ostariophysi</taxon>
        <taxon>Siluriformes</taxon>
        <taxon>Ictaluridae</taxon>
        <taxon>Ameiurus</taxon>
    </lineage>
</organism>
<name>A0A7J6BH80_AMEME</name>
<feature type="compositionally biased region" description="Basic and acidic residues" evidence="1">
    <location>
        <begin position="207"/>
        <end position="218"/>
    </location>
</feature>
<feature type="compositionally biased region" description="Polar residues" evidence="1">
    <location>
        <begin position="169"/>
        <end position="183"/>
    </location>
</feature>
<feature type="compositionally biased region" description="Acidic residues" evidence="1">
    <location>
        <begin position="561"/>
        <end position="585"/>
    </location>
</feature>
<comment type="caution">
    <text evidence="2">The sequence shown here is derived from an EMBL/GenBank/DDBJ whole genome shotgun (WGS) entry which is preliminary data.</text>
</comment>
<dbReference type="EMBL" id="JAAGNN010000001">
    <property type="protein sequence ID" value="KAF4094232.1"/>
    <property type="molecule type" value="Genomic_DNA"/>
</dbReference>
<feature type="region of interest" description="Disordered" evidence="1">
    <location>
        <begin position="169"/>
        <end position="237"/>
    </location>
</feature>
<feature type="region of interest" description="Disordered" evidence="1">
    <location>
        <begin position="559"/>
        <end position="611"/>
    </location>
</feature>